<keyword evidence="1" id="KW-0812">Transmembrane</keyword>
<dbReference type="Proteomes" id="UP000034103">
    <property type="component" value="Chromosome"/>
</dbReference>
<organism evidence="2 3">
    <name type="scientific">Microcystis aeruginosa NIES-2549</name>
    <dbReference type="NCBI Taxonomy" id="1641812"/>
    <lineage>
        <taxon>Bacteria</taxon>
        <taxon>Bacillati</taxon>
        <taxon>Cyanobacteriota</taxon>
        <taxon>Cyanophyceae</taxon>
        <taxon>Oscillatoriophycideae</taxon>
        <taxon>Chroococcales</taxon>
        <taxon>Microcystaceae</taxon>
        <taxon>Microcystis</taxon>
    </lineage>
</organism>
<sequence>MATLPESNYPKRNPLLENPTRLREIVAISAFILVLGLR</sequence>
<evidence type="ECO:0000256" key="1">
    <source>
        <dbReference type="SAM" id="Phobius"/>
    </source>
</evidence>
<reference evidence="2 3" key="1">
    <citation type="journal article" date="2015" name="Genome Announc.">
        <title>Complete Genome Sequence of Microcystis aeruginosa NIES-2549, a Bloom-Forming Cyanobacterium from Lake Kasumigaura, Japan.</title>
        <authorList>
            <person name="Yamaguchi H."/>
            <person name="Suzuki S."/>
            <person name="Tanabe Y."/>
            <person name="Osana Y."/>
            <person name="Shimura Y."/>
            <person name="Ishida K."/>
            <person name="Kawachi M."/>
        </authorList>
    </citation>
    <scope>NUCLEOTIDE SEQUENCE [LARGE SCALE GENOMIC DNA]</scope>
    <source>
        <strain evidence="2 3">NIES-2549</strain>
    </source>
</reference>
<proteinExistence type="predicted"/>
<dbReference type="PATRIC" id="fig|1641812.3.peg.1350"/>
<protein>
    <submittedName>
        <fullName evidence="2">Uncharacterized protein</fullName>
    </submittedName>
</protein>
<gene>
    <name evidence="2" type="ORF">MYAER_1306</name>
</gene>
<evidence type="ECO:0000313" key="3">
    <source>
        <dbReference type="Proteomes" id="UP000034103"/>
    </source>
</evidence>
<accession>A0A0F6U2F3</accession>
<name>A0A0F6U2F3_MICAE</name>
<evidence type="ECO:0000313" key="2">
    <source>
        <dbReference type="EMBL" id="AKE63664.1"/>
    </source>
</evidence>
<dbReference type="AlphaFoldDB" id="A0A0F6U2F3"/>
<dbReference type="HOGENOM" id="CLU_3330131_0_0_3"/>
<keyword evidence="1" id="KW-0472">Membrane</keyword>
<dbReference type="EMBL" id="CP011304">
    <property type="protein sequence ID" value="AKE63664.1"/>
    <property type="molecule type" value="Genomic_DNA"/>
</dbReference>
<keyword evidence="1" id="KW-1133">Transmembrane helix</keyword>
<feature type="transmembrane region" description="Helical" evidence="1">
    <location>
        <begin position="20"/>
        <end position="37"/>
    </location>
</feature>